<evidence type="ECO:0000313" key="1">
    <source>
        <dbReference type="EMBL" id="CAB4011477.1"/>
    </source>
</evidence>
<name>A0A7D9EMJ3_PARCT</name>
<dbReference type="EMBL" id="CACRXK020007164">
    <property type="protein sequence ID" value="CAB4011477.1"/>
    <property type="molecule type" value="Genomic_DNA"/>
</dbReference>
<proteinExistence type="predicted"/>
<dbReference type="PROSITE" id="PS50158">
    <property type="entry name" value="ZF_CCHC"/>
    <property type="match status" value="1"/>
</dbReference>
<organism evidence="1 2">
    <name type="scientific">Paramuricea clavata</name>
    <name type="common">Red gorgonian</name>
    <name type="synonym">Violescent sea-whip</name>
    <dbReference type="NCBI Taxonomy" id="317549"/>
    <lineage>
        <taxon>Eukaryota</taxon>
        <taxon>Metazoa</taxon>
        <taxon>Cnidaria</taxon>
        <taxon>Anthozoa</taxon>
        <taxon>Octocorallia</taxon>
        <taxon>Malacalcyonacea</taxon>
        <taxon>Plexauridae</taxon>
        <taxon>Paramuricea</taxon>
    </lineage>
</organism>
<dbReference type="PANTHER" id="PTHR47331:SF1">
    <property type="entry name" value="GAG-LIKE PROTEIN"/>
    <property type="match status" value="1"/>
</dbReference>
<evidence type="ECO:0000313" key="2">
    <source>
        <dbReference type="Proteomes" id="UP001152795"/>
    </source>
</evidence>
<dbReference type="Pfam" id="PF03564">
    <property type="entry name" value="DUF1759"/>
    <property type="match status" value="1"/>
</dbReference>
<sequence length="1181" mass="133813">MEDLVKKKRVRGGHRSSAKKLVAKIVERLQSESPDKDILWLRQSQTNLKEKIKTIRQFDEQIIDIISASKEEDVDELVTQEIEDSDNAIAELERILLELEDELCKLRQSTPLSVSTTQNAADASLNQSHLSTSSDMSVGKIVRAKLPKLELRKFNGKICEWQEFWDSFSSSIDNNEQLSDVDKFAYLRGLLEEPAKSTIAGFSLTEANYKSAVELLKKRFDKKSAVQRAHVNELIQLSPVFKERDTRGLRHLYDSCEAHNRALKALGVSEESYSSIVVPVIVEKLPESFRLTITRGTDFLQWSMEEMLDAFVKELELREAHNAVGTTAIVNMEREQQRQRKNPYTAAALLANEKRKNCCAFCLKQHAHEDCPGVRDPKTRKTLARKFGRCFKCLDKGHRANNCSVSTKCKKCNGTHHVALCDNDNKETMHEEISKDITKQDPKINVSSSANLHVGIGGLVALQTARGVLRGEREAKVRVLFDAGSHRSFVTSKAASLVDPKGLRRELLGINTFGQKCTRSEQRDVVELKLKPLHGDKVITVEAYVVPEISSIQNAHIELARKDYQHLKGTWFSDVCSQEVLEIDVLIGADYLWQFQTGVTRRGRPEDPVAVETELGWVLSGPLRARDIERVGVAQVNFVAQIGNQEWNNDSLESNVQRLWSLEGLGIIDEDSVHEEFLDGVTFTGSRYSVKLPWKEGHDKLSDNYGNSLARMKSQLRRLKKEPELLKEYDSIIREQVEKGIIEQVSSLEKADKVHYLPHQAVIRKDAVTTKLRIVYDASSKQSKSGTSLNDCLHVGPSLNPLLYSILIRFREKRVALVGDIEKAFLNVEVDRADRDSLRFLWVKNVENEDQETLVYRFCRVVFGLNSSPFLLNATLRHHVSTYVEEDPEFVQKMLDGFYVDDLVSGEGSTGKALELYSKTKRRMAQGGFNMRKWLTNSRMLKDKIDLEEKTMDRKSDRIDENESYAKLSLGMKGTESKCHKVLGQVWDNNKDELKFEVAKTGEKARTLSPTKRNLLSVLASLFDPIGIVSPIIVYAKILFQEVCKAKIDWDEVFTGEILRKWEVWYKDLIEVNEIITPRCIYDNPEEEVLQCTLHGFGDASQKSYCAVIYFVYQTSVGVYVRLLTSKARVAPLKPTSIPRLELMSARLLAQLMNSVKGALGTQVKIDLPVSGLIALLPFTG</sequence>
<dbReference type="GO" id="GO:0003676">
    <property type="term" value="F:nucleic acid binding"/>
    <property type="evidence" value="ECO:0007669"/>
    <property type="project" value="InterPro"/>
</dbReference>
<dbReference type="InterPro" id="IPR001878">
    <property type="entry name" value="Znf_CCHC"/>
</dbReference>
<dbReference type="Gene3D" id="3.10.10.10">
    <property type="entry name" value="HIV Type 1 Reverse Transcriptase, subunit A, domain 1"/>
    <property type="match status" value="1"/>
</dbReference>
<dbReference type="OrthoDB" id="5987699at2759"/>
<accession>A0A7D9EMJ3</accession>
<dbReference type="CDD" id="cd01644">
    <property type="entry name" value="RT_pepA17"/>
    <property type="match status" value="1"/>
</dbReference>
<dbReference type="Proteomes" id="UP001152795">
    <property type="component" value="Unassembled WGS sequence"/>
</dbReference>
<dbReference type="PANTHER" id="PTHR47331">
    <property type="entry name" value="PHD-TYPE DOMAIN-CONTAINING PROTEIN"/>
    <property type="match status" value="1"/>
</dbReference>
<protein>
    <submittedName>
        <fullName evidence="1">Uncharacterized protein</fullName>
    </submittedName>
</protein>
<dbReference type="SUPFAM" id="SSF56672">
    <property type="entry name" value="DNA/RNA polymerases"/>
    <property type="match status" value="1"/>
</dbReference>
<comment type="caution">
    <text evidence="1">The sequence shown here is derived from an EMBL/GenBank/DDBJ whole genome shotgun (WGS) entry which is preliminary data.</text>
</comment>
<dbReference type="Gene3D" id="3.30.70.270">
    <property type="match status" value="1"/>
</dbReference>
<dbReference type="GO" id="GO:0008270">
    <property type="term" value="F:zinc ion binding"/>
    <property type="evidence" value="ECO:0007669"/>
    <property type="project" value="InterPro"/>
</dbReference>
<dbReference type="AlphaFoldDB" id="A0A7D9EMJ3"/>
<reference evidence="1" key="1">
    <citation type="submission" date="2020-04" db="EMBL/GenBank/DDBJ databases">
        <authorList>
            <person name="Alioto T."/>
            <person name="Alioto T."/>
            <person name="Gomez Garrido J."/>
        </authorList>
    </citation>
    <scope>NUCLEOTIDE SEQUENCE</scope>
    <source>
        <strain evidence="1">A484AB</strain>
    </source>
</reference>
<dbReference type="InterPro" id="IPR008042">
    <property type="entry name" value="Retrotrans_Pao"/>
</dbReference>
<dbReference type="InterPro" id="IPR043128">
    <property type="entry name" value="Rev_trsase/Diguanyl_cyclase"/>
</dbReference>
<dbReference type="Pfam" id="PF05380">
    <property type="entry name" value="Peptidase_A17"/>
    <property type="match status" value="1"/>
</dbReference>
<keyword evidence="2" id="KW-1185">Reference proteome</keyword>
<dbReference type="InterPro" id="IPR005312">
    <property type="entry name" value="DUF1759"/>
</dbReference>
<dbReference type="InterPro" id="IPR043502">
    <property type="entry name" value="DNA/RNA_pol_sf"/>
</dbReference>
<gene>
    <name evidence="1" type="ORF">PACLA_8A004604</name>
</gene>